<evidence type="ECO:0000256" key="4">
    <source>
        <dbReference type="ARBA" id="ARBA00023136"/>
    </source>
</evidence>
<dbReference type="InterPro" id="IPR008628">
    <property type="entry name" value="GPP34-like"/>
</dbReference>
<evidence type="ECO:0000256" key="5">
    <source>
        <dbReference type="SAM" id="MobiDB-lite"/>
    </source>
</evidence>
<gene>
    <name evidence="6" type="ORF">NMN56_018425</name>
</gene>
<evidence type="ECO:0000313" key="6">
    <source>
        <dbReference type="EMBL" id="MDJ1133908.1"/>
    </source>
</evidence>
<keyword evidence="4" id="KW-0472">Membrane</keyword>
<accession>A0ABT6ZXW3</accession>
<evidence type="ECO:0000256" key="1">
    <source>
        <dbReference type="ARBA" id="ARBA00004255"/>
    </source>
</evidence>
<evidence type="ECO:0000256" key="2">
    <source>
        <dbReference type="ARBA" id="ARBA00023034"/>
    </source>
</evidence>
<organism evidence="6 7">
    <name type="scientific">Streptomyces iconiensis</name>
    <dbReference type="NCBI Taxonomy" id="1384038"/>
    <lineage>
        <taxon>Bacteria</taxon>
        <taxon>Bacillati</taxon>
        <taxon>Actinomycetota</taxon>
        <taxon>Actinomycetes</taxon>
        <taxon>Kitasatosporales</taxon>
        <taxon>Streptomycetaceae</taxon>
        <taxon>Streptomyces</taxon>
    </lineage>
</organism>
<feature type="compositionally biased region" description="Gly residues" evidence="5">
    <location>
        <begin position="228"/>
        <end position="241"/>
    </location>
</feature>
<dbReference type="RefSeq" id="WP_274041692.1">
    <property type="nucleotide sequence ID" value="NZ_JANCPR020000017.1"/>
</dbReference>
<keyword evidence="7" id="KW-1185">Reference proteome</keyword>
<comment type="subcellular location">
    <subcellularLocation>
        <location evidence="1">Golgi apparatus membrane</location>
        <topology evidence="1">Peripheral membrane protein</topology>
        <orientation evidence="1">Cytoplasmic side</orientation>
    </subcellularLocation>
</comment>
<keyword evidence="2" id="KW-0333">Golgi apparatus</keyword>
<evidence type="ECO:0000313" key="7">
    <source>
        <dbReference type="Proteomes" id="UP001214441"/>
    </source>
</evidence>
<dbReference type="Pfam" id="PF05719">
    <property type="entry name" value="GPP34"/>
    <property type="match status" value="1"/>
</dbReference>
<protein>
    <submittedName>
        <fullName evidence="6">GPP34 family phosphoprotein</fullName>
    </submittedName>
</protein>
<dbReference type="Proteomes" id="UP001214441">
    <property type="component" value="Unassembled WGS sequence"/>
</dbReference>
<keyword evidence="3" id="KW-0446">Lipid-binding</keyword>
<dbReference type="Gene3D" id="1.10.3630.10">
    <property type="entry name" value="yeast vps74-n-term truncation variant domain like"/>
    <property type="match status" value="1"/>
</dbReference>
<feature type="region of interest" description="Disordered" evidence="5">
    <location>
        <begin position="211"/>
        <end position="241"/>
    </location>
</feature>
<comment type="caution">
    <text evidence="6">The sequence shown here is derived from an EMBL/GenBank/DDBJ whole genome shotgun (WGS) entry which is preliminary data.</text>
</comment>
<dbReference type="EMBL" id="JANCPR020000017">
    <property type="protein sequence ID" value="MDJ1133908.1"/>
    <property type="molecule type" value="Genomic_DNA"/>
</dbReference>
<sequence>MSAPPPQVTLPEAFVLLSHLDSGEVHDLSQTAAGCAAAELGELALRRRLRVVPRKKRRVLGFEVYSEPGEIRLLDTAPTGLDWADRLLEKLELHAAPDGGAIRVHEWLQLRSREGVFLHRDVLSERGVLRHVPGGRVTRQRHYPDAALRDALLSRLRAVNSGLIPLDEHTLLLLDLLERAELDLKLTLSMRQRLDRARGVGAVAALPEDMRDTSTVLRMSVPSRSRGGDGGGGDGGDGGGE</sequence>
<reference evidence="6 7" key="1">
    <citation type="submission" date="2023-05" db="EMBL/GenBank/DDBJ databases">
        <title>Streptantibioticus silvisoli sp. nov., acidotolerant actinomycetes 1 from pine litter.</title>
        <authorList>
            <person name="Swiecimska M."/>
            <person name="Golinska P."/>
            <person name="Sangal V."/>
            <person name="Wachnowicz B."/>
            <person name="Goodfellow M."/>
        </authorList>
    </citation>
    <scope>NUCLEOTIDE SEQUENCE [LARGE SCALE GENOMIC DNA]</scope>
    <source>
        <strain evidence="6 7">DSM 42109</strain>
    </source>
</reference>
<name>A0ABT6ZXW3_9ACTN</name>
<evidence type="ECO:0000256" key="3">
    <source>
        <dbReference type="ARBA" id="ARBA00023121"/>
    </source>
</evidence>
<proteinExistence type="predicted"/>
<dbReference type="InterPro" id="IPR038261">
    <property type="entry name" value="GPP34-like_sf"/>
</dbReference>